<keyword evidence="5 7" id="KW-0238">DNA-binding</keyword>
<evidence type="ECO:0000313" key="11">
    <source>
        <dbReference type="Proteomes" id="UP000014500"/>
    </source>
</evidence>
<evidence type="ECO:0000256" key="2">
    <source>
        <dbReference type="ARBA" id="ARBA00004123"/>
    </source>
</evidence>
<dbReference type="FunFam" id="1.10.10.10:FF:000140">
    <property type="entry name" value="Histone H1.0"/>
    <property type="match status" value="1"/>
</dbReference>
<sequence length="210" mass="22931">MNSSATSTGTPKKTKAAKAKKPRAAPNHPKIAEMVNSSITNLKERGGSSLQAIKKHMGGQYKVDVEKLAPFIKKYLKQAVTNGTLVQTKGKGASGSFKLGNSVKEKKPVRAVKTVVKPVVTKAKKAKPAAKKEVKVKKVAVEKKKVATPVVKKVKKVVEKKTPIKARKVKAVKKEKKAKSPKKSKTMKPKKPVKKPLKKLCCRHILDWCV</sequence>
<comment type="subcellular location">
    <subcellularLocation>
        <location evidence="3">Chromosome</location>
    </subcellularLocation>
    <subcellularLocation>
        <location evidence="2 7">Nucleus</location>
    </subcellularLocation>
</comment>
<dbReference type="Pfam" id="PF00538">
    <property type="entry name" value="Linker_histone"/>
    <property type="match status" value="1"/>
</dbReference>
<dbReference type="eggNOG" id="KOG4012">
    <property type="taxonomic scope" value="Eukaryota"/>
</dbReference>
<evidence type="ECO:0000256" key="7">
    <source>
        <dbReference type="RuleBase" id="RU003894"/>
    </source>
</evidence>
<dbReference type="GO" id="GO:0031492">
    <property type="term" value="F:nucleosomal DNA binding"/>
    <property type="evidence" value="ECO:0007669"/>
    <property type="project" value="TreeGrafter"/>
</dbReference>
<accession>T1JHX5</accession>
<dbReference type="InterPro" id="IPR036388">
    <property type="entry name" value="WH-like_DNA-bd_sf"/>
</dbReference>
<feature type="compositionally biased region" description="Low complexity" evidence="8">
    <location>
        <begin position="1"/>
        <end position="11"/>
    </location>
</feature>
<keyword evidence="11" id="KW-1185">Reference proteome</keyword>
<dbReference type="SUPFAM" id="SSF46785">
    <property type="entry name" value="Winged helix' DNA-binding domain"/>
    <property type="match status" value="1"/>
</dbReference>
<feature type="region of interest" description="Disordered" evidence="8">
    <location>
        <begin position="168"/>
        <end position="196"/>
    </location>
</feature>
<dbReference type="InterPro" id="IPR036390">
    <property type="entry name" value="WH_DNA-bd_sf"/>
</dbReference>
<evidence type="ECO:0000259" key="9">
    <source>
        <dbReference type="PROSITE" id="PS51504"/>
    </source>
</evidence>
<dbReference type="GO" id="GO:0005634">
    <property type="term" value="C:nucleus"/>
    <property type="evidence" value="ECO:0007669"/>
    <property type="project" value="UniProtKB-SubCell"/>
</dbReference>
<dbReference type="PRINTS" id="PR00624">
    <property type="entry name" value="HISTONEH5"/>
</dbReference>
<protein>
    <recommendedName>
        <fullName evidence="9">H15 domain-containing protein</fullName>
    </recommendedName>
</protein>
<dbReference type="STRING" id="126957.T1JHX5"/>
<dbReference type="GO" id="GO:0045910">
    <property type="term" value="P:negative regulation of DNA recombination"/>
    <property type="evidence" value="ECO:0007669"/>
    <property type="project" value="TreeGrafter"/>
</dbReference>
<evidence type="ECO:0000256" key="8">
    <source>
        <dbReference type="SAM" id="MobiDB-lite"/>
    </source>
</evidence>
<dbReference type="PANTHER" id="PTHR11467">
    <property type="entry name" value="HISTONE H1"/>
    <property type="match status" value="1"/>
</dbReference>
<feature type="region of interest" description="Disordered" evidence="8">
    <location>
        <begin position="1"/>
        <end position="32"/>
    </location>
</feature>
<dbReference type="EMBL" id="JH429682">
    <property type="status" value="NOT_ANNOTATED_CDS"/>
    <property type="molecule type" value="Genomic_DNA"/>
</dbReference>
<organism evidence="10 11">
    <name type="scientific">Strigamia maritima</name>
    <name type="common">European centipede</name>
    <name type="synonym">Geophilus maritimus</name>
    <dbReference type="NCBI Taxonomy" id="126957"/>
    <lineage>
        <taxon>Eukaryota</taxon>
        <taxon>Metazoa</taxon>
        <taxon>Ecdysozoa</taxon>
        <taxon>Arthropoda</taxon>
        <taxon>Myriapoda</taxon>
        <taxon>Chilopoda</taxon>
        <taxon>Pleurostigmophora</taxon>
        <taxon>Geophilomorpha</taxon>
        <taxon>Linotaeniidae</taxon>
        <taxon>Strigamia</taxon>
    </lineage>
</organism>
<name>T1JHX5_STRMM</name>
<dbReference type="OMA" id="MYSESAY"/>
<dbReference type="EnsemblMetazoa" id="SMAR013456-RA">
    <property type="protein sequence ID" value="SMAR013456-PA"/>
    <property type="gene ID" value="SMAR013456"/>
</dbReference>
<dbReference type="InterPro" id="IPR005819">
    <property type="entry name" value="H1/H5"/>
</dbReference>
<comment type="function">
    <text evidence="1">Histones H1 are necessary for the condensation of nucleosome chains into higher-order structures.</text>
</comment>
<dbReference type="PROSITE" id="PS51504">
    <property type="entry name" value="H15"/>
    <property type="match status" value="1"/>
</dbReference>
<feature type="compositionally biased region" description="Basic residues" evidence="8">
    <location>
        <begin position="12"/>
        <end position="23"/>
    </location>
</feature>
<dbReference type="GO" id="GO:0003690">
    <property type="term" value="F:double-stranded DNA binding"/>
    <property type="evidence" value="ECO:0007669"/>
    <property type="project" value="TreeGrafter"/>
</dbReference>
<dbReference type="Proteomes" id="UP000014500">
    <property type="component" value="Unassembled WGS sequence"/>
</dbReference>
<dbReference type="PANTHER" id="PTHR11467:SF20">
    <property type="entry name" value="H15 DOMAIN-CONTAINING PROTEIN-RELATED"/>
    <property type="match status" value="1"/>
</dbReference>
<dbReference type="HOGENOM" id="CLU_052897_1_2_1"/>
<evidence type="ECO:0000313" key="10">
    <source>
        <dbReference type="EnsemblMetazoa" id="SMAR013456-PA"/>
    </source>
</evidence>
<keyword evidence="6 7" id="KW-0539">Nucleus</keyword>
<dbReference type="GO" id="GO:0030261">
    <property type="term" value="P:chromosome condensation"/>
    <property type="evidence" value="ECO:0007669"/>
    <property type="project" value="TreeGrafter"/>
</dbReference>
<dbReference type="InterPro" id="IPR005818">
    <property type="entry name" value="Histone_H1/H5_H15"/>
</dbReference>
<evidence type="ECO:0000256" key="1">
    <source>
        <dbReference type="ARBA" id="ARBA00002809"/>
    </source>
</evidence>
<keyword evidence="4 7" id="KW-0158">Chromosome</keyword>
<dbReference type="SMART" id="SM00526">
    <property type="entry name" value="H15"/>
    <property type="match status" value="1"/>
</dbReference>
<dbReference type="GO" id="GO:0006334">
    <property type="term" value="P:nucleosome assembly"/>
    <property type="evidence" value="ECO:0007669"/>
    <property type="project" value="InterPro"/>
</dbReference>
<evidence type="ECO:0000256" key="3">
    <source>
        <dbReference type="ARBA" id="ARBA00004286"/>
    </source>
</evidence>
<reference evidence="11" key="1">
    <citation type="submission" date="2011-05" db="EMBL/GenBank/DDBJ databases">
        <authorList>
            <person name="Richards S.R."/>
            <person name="Qu J."/>
            <person name="Jiang H."/>
            <person name="Jhangiani S.N."/>
            <person name="Agravi P."/>
            <person name="Goodspeed R."/>
            <person name="Gross S."/>
            <person name="Mandapat C."/>
            <person name="Jackson L."/>
            <person name="Mathew T."/>
            <person name="Pu L."/>
            <person name="Thornton R."/>
            <person name="Saada N."/>
            <person name="Wilczek-Boney K.B."/>
            <person name="Lee S."/>
            <person name="Kovar C."/>
            <person name="Wu Y."/>
            <person name="Scherer S.E."/>
            <person name="Worley K.C."/>
            <person name="Muzny D.M."/>
            <person name="Gibbs R."/>
        </authorList>
    </citation>
    <scope>NUCLEOTIDE SEQUENCE</scope>
    <source>
        <strain evidence="11">Brora</strain>
    </source>
</reference>
<dbReference type="Gene3D" id="1.10.10.10">
    <property type="entry name" value="Winged helix-like DNA-binding domain superfamily/Winged helix DNA-binding domain"/>
    <property type="match status" value="1"/>
</dbReference>
<dbReference type="CDD" id="cd00073">
    <property type="entry name" value="H15"/>
    <property type="match status" value="1"/>
</dbReference>
<feature type="domain" description="H15" evidence="9">
    <location>
        <begin position="27"/>
        <end position="101"/>
    </location>
</feature>
<evidence type="ECO:0000256" key="4">
    <source>
        <dbReference type="ARBA" id="ARBA00022454"/>
    </source>
</evidence>
<evidence type="ECO:0000256" key="6">
    <source>
        <dbReference type="ARBA" id="ARBA00023242"/>
    </source>
</evidence>
<dbReference type="GO" id="GO:0000786">
    <property type="term" value="C:nucleosome"/>
    <property type="evidence" value="ECO:0007669"/>
    <property type="project" value="InterPro"/>
</dbReference>
<proteinExistence type="inferred from homology"/>
<dbReference type="AlphaFoldDB" id="T1JHX5"/>
<reference evidence="10" key="2">
    <citation type="submission" date="2015-02" db="UniProtKB">
        <authorList>
            <consortium name="EnsemblMetazoa"/>
        </authorList>
    </citation>
    <scope>IDENTIFICATION</scope>
</reference>
<dbReference type="GO" id="GO:0030527">
    <property type="term" value="F:structural constituent of chromatin"/>
    <property type="evidence" value="ECO:0007669"/>
    <property type="project" value="InterPro"/>
</dbReference>
<comment type="similarity">
    <text evidence="7">Belongs to the histone H1/H5 family.</text>
</comment>
<evidence type="ECO:0000256" key="5">
    <source>
        <dbReference type="ARBA" id="ARBA00023125"/>
    </source>
</evidence>